<gene>
    <name evidence="8" type="primary">cls</name>
    <name evidence="8" type="ORF">NCTC10179_00041</name>
</gene>
<dbReference type="RefSeq" id="WP_036434070.1">
    <property type="nucleotide sequence ID" value="NZ_LR215039.1"/>
</dbReference>
<dbReference type="PANTHER" id="PTHR21248">
    <property type="entry name" value="CARDIOLIPIN SYNTHASE"/>
    <property type="match status" value="1"/>
</dbReference>
<keyword evidence="5 6" id="KW-0472">Membrane</keyword>
<evidence type="ECO:0000256" key="6">
    <source>
        <dbReference type="SAM" id="Phobius"/>
    </source>
</evidence>
<dbReference type="EC" id="2.7.8.-" evidence="8"/>
<organism evidence="8 9">
    <name type="scientific">Mycoplasmopsis columboralis</name>
    <dbReference type="NCBI Taxonomy" id="171282"/>
    <lineage>
        <taxon>Bacteria</taxon>
        <taxon>Bacillati</taxon>
        <taxon>Mycoplasmatota</taxon>
        <taxon>Mycoplasmoidales</taxon>
        <taxon>Metamycoplasmataceae</taxon>
        <taxon>Mycoplasmopsis</taxon>
    </lineage>
</organism>
<feature type="domain" description="PLD phosphodiesterase" evidence="7">
    <location>
        <begin position="420"/>
        <end position="447"/>
    </location>
</feature>
<feature type="domain" description="PLD phosphodiesterase" evidence="7">
    <location>
        <begin position="240"/>
        <end position="267"/>
    </location>
</feature>
<feature type="transmembrane region" description="Helical" evidence="6">
    <location>
        <begin position="39"/>
        <end position="59"/>
    </location>
</feature>
<proteinExistence type="predicted"/>
<dbReference type="GO" id="GO:0005886">
    <property type="term" value="C:plasma membrane"/>
    <property type="evidence" value="ECO:0007669"/>
    <property type="project" value="UniProtKB-SubCell"/>
</dbReference>
<evidence type="ECO:0000313" key="8">
    <source>
        <dbReference type="EMBL" id="VEU75885.1"/>
    </source>
</evidence>
<sequence length="505" mass="59293">MKKFNFNFGRFLLFLQFFILFGAFIALVVFLVYNIDYKYVYLGVASVYLLNTIFVLIVYSQQRPTGAKLSWIYVFIIFPFFGHLMFLVFGLVFRNSNEEHISKEPQFDLNSYVENQTIENQHRYPKTLSYLETLDNNYSLPGNIKLFNEGYEFYLDLFKELKEAKESIFIVSYIIKNSEIFDSLFKIIKQKLDEGVKIKWILDDFGVMYSPKRKIKKLKSKGLEYKILGKIYYPFINAKSFSRNHEKLFIIDSKTVYTGGNNISDEYDSLAKKYGHWVDINYKLDGPIINKYNLHFAKFWKIVSGENIIAKANDFCKNYENLNNYKNDLIQVTDSPNLSYSTAEYYWIKMISNAKKEIKIATPYFAISEALKTAIILALKSNVKITIYFPGLPDKKLIHKISLSQLGKLQKLGLEIKIYQEVFMHSKMGLVDGKVAWIGSNNMDNRSLYSQYETMDILAGEALKEIESVFNFYDQKTTNLKDVPNLNYKWNKFEKFLFDWMKPLI</sequence>
<dbReference type="Pfam" id="PF13091">
    <property type="entry name" value="PLDc_2"/>
    <property type="match status" value="2"/>
</dbReference>
<dbReference type="GO" id="GO:0032049">
    <property type="term" value="P:cardiolipin biosynthetic process"/>
    <property type="evidence" value="ECO:0007669"/>
    <property type="project" value="UniProtKB-ARBA"/>
</dbReference>
<dbReference type="KEGG" id="mcou:NCTC10179_00041"/>
<evidence type="ECO:0000256" key="3">
    <source>
        <dbReference type="ARBA" id="ARBA00022692"/>
    </source>
</evidence>
<keyword evidence="2" id="KW-1003">Cell membrane</keyword>
<reference evidence="8 9" key="1">
    <citation type="submission" date="2019-01" db="EMBL/GenBank/DDBJ databases">
        <authorList>
            <consortium name="Pathogen Informatics"/>
        </authorList>
    </citation>
    <scope>NUCLEOTIDE SEQUENCE [LARGE SCALE GENOMIC DNA]</scope>
    <source>
        <strain evidence="8 9">NCTC10179</strain>
    </source>
</reference>
<keyword evidence="4 6" id="KW-1133">Transmembrane helix</keyword>
<accession>A0A449B5N8</accession>
<keyword evidence="3 6" id="KW-0812">Transmembrane</keyword>
<dbReference type="PANTHER" id="PTHR21248:SF22">
    <property type="entry name" value="PHOSPHOLIPASE D"/>
    <property type="match status" value="1"/>
</dbReference>
<dbReference type="SMART" id="SM00155">
    <property type="entry name" value="PLDc"/>
    <property type="match status" value="2"/>
</dbReference>
<dbReference type="Pfam" id="PF13396">
    <property type="entry name" value="PLDc_N"/>
    <property type="match status" value="1"/>
</dbReference>
<evidence type="ECO:0000259" key="7">
    <source>
        <dbReference type="PROSITE" id="PS50035"/>
    </source>
</evidence>
<dbReference type="EMBL" id="LR215039">
    <property type="protein sequence ID" value="VEU75885.1"/>
    <property type="molecule type" value="Genomic_DNA"/>
</dbReference>
<feature type="transmembrane region" description="Helical" evidence="6">
    <location>
        <begin position="71"/>
        <end position="93"/>
    </location>
</feature>
<dbReference type="AlphaFoldDB" id="A0A449B5N8"/>
<dbReference type="Gene3D" id="3.30.870.10">
    <property type="entry name" value="Endonuclease Chain A"/>
    <property type="match status" value="2"/>
</dbReference>
<feature type="transmembrane region" description="Helical" evidence="6">
    <location>
        <begin position="12"/>
        <end position="33"/>
    </location>
</feature>
<evidence type="ECO:0000256" key="2">
    <source>
        <dbReference type="ARBA" id="ARBA00022475"/>
    </source>
</evidence>
<dbReference type="InterPro" id="IPR001736">
    <property type="entry name" value="PLipase_D/transphosphatidylase"/>
</dbReference>
<dbReference type="InterPro" id="IPR027379">
    <property type="entry name" value="CLS_N"/>
</dbReference>
<name>A0A449B5N8_9BACT</name>
<dbReference type="SUPFAM" id="SSF56024">
    <property type="entry name" value="Phospholipase D/nuclease"/>
    <property type="match status" value="2"/>
</dbReference>
<evidence type="ECO:0000313" key="9">
    <source>
        <dbReference type="Proteomes" id="UP000289497"/>
    </source>
</evidence>
<dbReference type="Proteomes" id="UP000289497">
    <property type="component" value="Chromosome"/>
</dbReference>
<dbReference type="OrthoDB" id="9762009at2"/>
<dbReference type="PROSITE" id="PS50035">
    <property type="entry name" value="PLD"/>
    <property type="match status" value="2"/>
</dbReference>
<evidence type="ECO:0000256" key="5">
    <source>
        <dbReference type="ARBA" id="ARBA00023136"/>
    </source>
</evidence>
<dbReference type="CDD" id="cd09112">
    <property type="entry name" value="PLDc_CLS_2"/>
    <property type="match status" value="1"/>
</dbReference>
<protein>
    <submittedName>
        <fullName evidence="8">Cardiolipin synthase</fullName>
        <ecNumber evidence="8">2.7.8.-</ecNumber>
    </submittedName>
</protein>
<comment type="subcellular location">
    <subcellularLocation>
        <location evidence="1">Cell membrane</location>
        <topology evidence="1">Multi-pass membrane protein</topology>
    </subcellularLocation>
</comment>
<dbReference type="GO" id="GO:0030572">
    <property type="term" value="F:phosphatidyltransferase activity"/>
    <property type="evidence" value="ECO:0007669"/>
    <property type="project" value="UniProtKB-ARBA"/>
</dbReference>
<evidence type="ECO:0000256" key="4">
    <source>
        <dbReference type="ARBA" id="ARBA00022989"/>
    </source>
</evidence>
<evidence type="ECO:0000256" key="1">
    <source>
        <dbReference type="ARBA" id="ARBA00004651"/>
    </source>
</evidence>
<keyword evidence="9" id="KW-1185">Reference proteome</keyword>
<keyword evidence="8" id="KW-0808">Transferase</keyword>
<dbReference type="InterPro" id="IPR025202">
    <property type="entry name" value="PLD-like_dom"/>
</dbReference>